<evidence type="ECO:0000256" key="6">
    <source>
        <dbReference type="ARBA" id="ARBA00023170"/>
    </source>
</evidence>
<evidence type="ECO:0000256" key="5">
    <source>
        <dbReference type="ARBA" id="ARBA00023136"/>
    </source>
</evidence>
<dbReference type="AlphaFoldDB" id="A0A0L0G129"/>
<dbReference type="EMBL" id="KQ241887">
    <property type="protein sequence ID" value="KNC82837.1"/>
    <property type="molecule type" value="Genomic_DNA"/>
</dbReference>
<evidence type="ECO:0000259" key="12">
    <source>
        <dbReference type="PROSITE" id="PS50259"/>
    </source>
</evidence>
<dbReference type="PROSITE" id="PS50259">
    <property type="entry name" value="G_PROTEIN_RECEP_F3_4"/>
    <property type="match status" value="1"/>
</dbReference>
<proteinExistence type="predicted"/>
<keyword evidence="3 10" id="KW-1133">Transmembrane helix</keyword>
<feature type="transmembrane region" description="Helical" evidence="10">
    <location>
        <begin position="540"/>
        <end position="562"/>
    </location>
</feature>
<dbReference type="InterPro" id="IPR002455">
    <property type="entry name" value="GPCR3_GABA-B"/>
</dbReference>
<evidence type="ECO:0000256" key="1">
    <source>
        <dbReference type="ARBA" id="ARBA00004141"/>
    </source>
</evidence>
<evidence type="ECO:0000256" key="9">
    <source>
        <dbReference type="SAM" id="MobiDB-lite"/>
    </source>
</evidence>
<feature type="signal peptide" evidence="11">
    <location>
        <begin position="1"/>
        <end position="16"/>
    </location>
</feature>
<dbReference type="InterPro" id="IPR028082">
    <property type="entry name" value="Peripla_BP_I"/>
</dbReference>
<dbReference type="eggNOG" id="KOG4418">
    <property type="taxonomic scope" value="Eukaryota"/>
</dbReference>
<keyword evidence="8" id="KW-0807">Transducer</keyword>
<feature type="transmembrane region" description="Helical" evidence="10">
    <location>
        <begin position="723"/>
        <end position="743"/>
    </location>
</feature>
<dbReference type="OrthoDB" id="2158641at2759"/>
<evidence type="ECO:0000313" key="13">
    <source>
        <dbReference type="EMBL" id="KNC82837.1"/>
    </source>
</evidence>
<evidence type="ECO:0000256" key="4">
    <source>
        <dbReference type="ARBA" id="ARBA00023040"/>
    </source>
</evidence>
<dbReference type="RefSeq" id="XP_014156739.1">
    <property type="nucleotide sequence ID" value="XM_014301264.1"/>
</dbReference>
<comment type="subcellular location">
    <subcellularLocation>
        <location evidence="1">Membrane</location>
        <topology evidence="1">Multi-pass membrane protein</topology>
    </subcellularLocation>
</comment>
<evidence type="ECO:0000256" key="7">
    <source>
        <dbReference type="ARBA" id="ARBA00023180"/>
    </source>
</evidence>
<feature type="region of interest" description="Disordered" evidence="9">
    <location>
        <begin position="766"/>
        <end position="792"/>
    </location>
</feature>
<keyword evidence="6" id="KW-0675">Receptor</keyword>
<feature type="compositionally biased region" description="Polar residues" evidence="9">
    <location>
        <begin position="766"/>
        <end position="775"/>
    </location>
</feature>
<dbReference type="GO" id="GO:0038039">
    <property type="term" value="C:G protein-coupled receptor heterodimeric complex"/>
    <property type="evidence" value="ECO:0007669"/>
    <property type="project" value="TreeGrafter"/>
</dbReference>
<dbReference type="SUPFAM" id="SSF53822">
    <property type="entry name" value="Periplasmic binding protein-like I"/>
    <property type="match status" value="1"/>
</dbReference>
<evidence type="ECO:0000256" key="10">
    <source>
        <dbReference type="SAM" id="Phobius"/>
    </source>
</evidence>
<gene>
    <name evidence="13" type="ORF">SARC_04884</name>
</gene>
<name>A0A0L0G129_9EUKA</name>
<feature type="compositionally biased region" description="Basic and acidic residues" evidence="9">
    <location>
        <begin position="781"/>
        <end position="792"/>
    </location>
</feature>
<dbReference type="GeneID" id="25905388"/>
<keyword evidence="14" id="KW-1185">Reference proteome</keyword>
<keyword evidence="11" id="KW-0732">Signal</keyword>
<reference evidence="13 14" key="1">
    <citation type="submission" date="2011-02" db="EMBL/GenBank/DDBJ databases">
        <title>The Genome Sequence of Sphaeroforma arctica JP610.</title>
        <authorList>
            <consortium name="The Broad Institute Genome Sequencing Platform"/>
            <person name="Russ C."/>
            <person name="Cuomo C."/>
            <person name="Young S.K."/>
            <person name="Zeng Q."/>
            <person name="Gargeya S."/>
            <person name="Alvarado L."/>
            <person name="Berlin A."/>
            <person name="Chapman S.B."/>
            <person name="Chen Z."/>
            <person name="Freedman E."/>
            <person name="Gellesch M."/>
            <person name="Goldberg J."/>
            <person name="Griggs A."/>
            <person name="Gujja S."/>
            <person name="Heilman E."/>
            <person name="Heiman D."/>
            <person name="Howarth C."/>
            <person name="Mehta T."/>
            <person name="Neiman D."/>
            <person name="Pearson M."/>
            <person name="Roberts A."/>
            <person name="Saif S."/>
            <person name="Shea T."/>
            <person name="Shenoy N."/>
            <person name="Sisk P."/>
            <person name="Stolte C."/>
            <person name="Sykes S."/>
            <person name="White J."/>
            <person name="Yandava C."/>
            <person name="Burger G."/>
            <person name="Gray M.W."/>
            <person name="Holland P.W.H."/>
            <person name="King N."/>
            <person name="Lang F.B.F."/>
            <person name="Roger A.J."/>
            <person name="Ruiz-Trillo I."/>
            <person name="Haas B."/>
            <person name="Nusbaum C."/>
            <person name="Birren B."/>
        </authorList>
    </citation>
    <scope>NUCLEOTIDE SEQUENCE [LARGE SCALE GENOMIC DNA]</scope>
    <source>
        <strain evidence="13 14">JP610</strain>
    </source>
</reference>
<sequence>MRNFIILCALWQYSVAVKLHICYFNDGPGSKYENYDGQNHAAIVYYNKTLHSYNPWVVGSTTYDVQFRHVGSGYLEGGNGAAVPVVGDGDENKAIYNEEIQEEYLLRALEASETNEDCDVFITGSTSYRGKRFRDMMFNATLRRNTATRIGIAPLRKEIISVPVLAPTSSDFSLYNSTVYPNFYSTYPVNTNAISGILDNLYDTHGFRTVAFLYEDDTSVGGLYRRSFYAYLESNSSRNWTVLADATTPSGLFDGDTDDNKANDFYDKFVDDVYENAQRAEPHDPSPDVLVYAVDAIEGSPDVTLKHLHELSFGPKVILISSAIPSAQRAAIADTKLYRGLIINDAFTSTNDVSDAKPIAGFLGEKKALVQQYDETNIYRDEGLELNFLSGSTLIAVQNIQMATVRGNCDTTSNDFVECFRRGIYASCADIGAPNQTQCNALGSEHLDVETWFGSATFVNNQANREFVFSILSDNGAYEAIESTDVNPERPAGFPDRHDEVQSSTWRIIIGVLCSLAIIGCLVGLVCVNKTSEYLIIQSSAEMFLQIILGGGILLYASMLWLIVEISDTTCNGFVWFMYMGWSMCFTGLLVKTHRVDEVFKVARKAHLHDLALLKYMYTPIVVCFFLYLIFWTIFDGMSAIQEKAGHVTYLACNLNSTGMYVGYIMQGALLIWAVVLAFRVRNVPSTFNESALLSASVYNWVVIQTILWTLAHIMTHDKDTQLIMIFLFVYLPVTITLLLLMAPKAHAILQGEGNKVNSRPANSCAFRNTNQGPVASSKGCKSEKGRPDAAKNEYDADIRKLRGEVGRLIADNVKLGGALRVIQNPHVEQPNDVTGLVENDLESFRRLNAAQHGPHVAPEFTRSVLIE</sequence>
<dbReference type="InterPro" id="IPR017978">
    <property type="entry name" value="GPCR_3_C"/>
</dbReference>
<keyword evidence="5 10" id="KW-0472">Membrane</keyword>
<evidence type="ECO:0000256" key="3">
    <source>
        <dbReference type="ARBA" id="ARBA00022989"/>
    </source>
</evidence>
<keyword evidence="2 10" id="KW-0812">Transmembrane</keyword>
<feature type="transmembrane region" description="Helical" evidence="10">
    <location>
        <begin position="661"/>
        <end position="679"/>
    </location>
</feature>
<feature type="transmembrane region" description="Helical" evidence="10">
    <location>
        <begin position="691"/>
        <end position="711"/>
    </location>
</feature>
<evidence type="ECO:0000256" key="8">
    <source>
        <dbReference type="ARBA" id="ARBA00023224"/>
    </source>
</evidence>
<dbReference type="Pfam" id="PF00003">
    <property type="entry name" value="7tm_3"/>
    <property type="match status" value="1"/>
</dbReference>
<dbReference type="PANTHER" id="PTHR10519:SF20">
    <property type="entry name" value="G-PROTEIN COUPLED RECEPTOR 156-RELATED"/>
    <property type="match status" value="1"/>
</dbReference>
<feature type="chain" id="PRO_5005538570" description="G-protein coupled receptors family 3 profile domain-containing protein" evidence="11">
    <location>
        <begin position="17"/>
        <end position="868"/>
    </location>
</feature>
<accession>A0A0L0G129</accession>
<feature type="transmembrane region" description="Helical" evidence="10">
    <location>
        <begin position="506"/>
        <end position="528"/>
    </location>
</feature>
<evidence type="ECO:0000313" key="14">
    <source>
        <dbReference type="Proteomes" id="UP000054560"/>
    </source>
</evidence>
<evidence type="ECO:0000256" key="11">
    <source>
        <dbReference type="SAM" id="SignalP"/>
    </source>
</evidence>
<evidence type="ECO:0000256" key="2">
    <source>
        <dbReference type="ARBA" id="ARBA00022692"/>
    </source>
</evidence>
<feature type="domain" description="G-protein coupled receptors family 3 profile" evidence="12">
    <location>
        <begin position="506"/>
        <end position="750"/>
    </location>
</feature>
<keyword evidence="4" id="KW-0297">G-protein coupled receptor</keyword>
<feature type="transmembrane region" description="Helical" evidence="10">
    <location>
        <begin position="574"/>
        <end position="591"/>
    </location>
</feature>
<protein>
    <recommendedName>
        <fullName evidence="12">G-protein coupled receptors family 3 profile domain-containing protein</fullName>
    </recommendedName>
</protein>
<dbReference type="PANTHER" id="PTHR10519">
    <property type="entry name" value="GABA-B RECEPTOR"/>
    <property type="match status" value="1"/>
</dbReference>
<dbReference type="GO" id="GO:0004965">
    <property type="term" value="F:G protein-coupled GABA receptor activity"/>
    <property type="evidence" value="ECO:0007669"/>
    <property type="project" value="InterPro"/>
</dbReference>
<feature type="transmembrane region" description="Helical" evidence="10">
    <location>
        <begin position="612"/>
        <end position="635"/>
    </location>
</feature>
<organism evidence="13 14">
    <name type="scientific">Sphaeroforma arctica JP610</name>
    <dbReference type="NCBI Taxonomy" id="667725"/>
    <lineage>
        <taxon>Eukaryota</taxon>
        <taxon>Ichthyosporea</taxon>
        <taxon>Ichthyophonida</taxon>
        <taxon>Sphaeroforma</taxon>
    </lineage>
</organism>
<keyword evidence="7" id="KW-0325">Glycoprotein</keyword>
<dbReference type="GO" id="GO:0007214">
    <property type="term" value="P:gamma-aminobutyric acid signaling pathway"/>
    <property type="evidence" value="ECO:0007669"/>
    <property type="project" value="TreeGrafter"/>
</dbReference>
<dbReference type="Proteomes" id="UP000054560">
    <property type="component" value="Unassembled WGS sequence"/>
</dbReference>